<dbReference type="eggNOG" id="KOG4380">
    <property type="taxonomic scope" value="Eukaryota"/>
</dbReference>
<dbReference type="Proteomes" id="UP000014500">
    <property type="component" value="Unassembled WGS sequence"/>
</dbReference>
<dbReference type="AlphaFoldDB" id="T1JGD4"/>
<dbReference type="EMBL" id="JH432201">
    <property type="status" value="NOT_ANNOTATED_CDS"/>
    <property type="molecule type" value="Genomic_DNA"/>
</dbReference>
<organism evidence="1 2">
    <name type="scientific">Strigamia maritima</name>
    <name type="common">European centipede</name>
    <name type="synonym">Geophilus maritimus</name>
    <dbReference type="NCBI Taxonomy" id="126957"/>
    <lineage>
        <taxon>Eukaryota</taxon>
        <taxon>Metazoa</taxon>
        <taxon>Ecdysozoa</taxon>
        <taxon>Arthropoda</taxon>
        <taxon>Myriapoda</taxon>
        <taxon>Chilopoda</taxon>
        <taxon>Pleurostigmophora</taxon>
        <taxon>Geophilomorpha</taxon>
        <taxon>Linotaeniidae</taxon>
        <taxon>Strigamia</taxon>
    </lineage>
</organism>
<reference evidence="2" key="1">
    <citation type="submission" date="2011-05" db="EMBL/GenBank/DDBJ databases">
        <authorList>
            <person name="Richards S.R."/>
            <person name="Qu J."/>
            <person name="Jiang H."/>
            <person name="Jhangiani S.N."/>
            <person name="Agravi P."/>
            <person name="Goodspeed R."/>
            <person name="Gross S."/>
            <person name="Mandapat C."/>
            <person name="Jackson L."/>
            <person name="Mathew T."/>
            <person name="Pu L."/>
            <person name="Thornton R."/>
            <person name="Saada N."/>
            <person name="Wilczek-Boney K.B."/>
            <person name="Lee S."/>
            <person name="Kovar C."/>
            <person name="Wu Y."/>
            <person name="Scherer S.E."/>
            <person name="Worley K.C."/>
            <person name="Muzny D.M."/>
            <person name="Gibbs R."/>
        </authorList>
    </citation>
    <scope>NUCLEOTIDE SEQUENCE</scope>
    <source>
        <strain evidence="2">Brora</strain>
    </source>
</reference>
<dbReference type="EnsemblMetazoa" id="SMAR012906-RA">
    <property type="protein sequence ID" value="SMAR012906-PA"/>
    <property type="gene ID" value="SMAR012906"/>
</dbReference>
<dbReference type="STRING" id="126957.T1JGD4"/>
<sequence length="454" mass="52492">MFKRKLLALDFHSPDSFNANDVKQFRTLVVWIEDQKVRHYKIEDRGKLKNIVANDWPKHFKKYLKDLDCPFEANDTDAVTDWLLGLAVRAEYSENVDKYNEKTAENINQMAIPQVVSTNPLDNLDFNSTEFKQGVNAIAQLISMSKHPDHLVTLRALRRIITEQLSSEGMKQIGSTCTEGKPFPLQESDLGFDTGDYVLNQAAKILRLLYIRDLRDLQTKINEAIVAVQKKGNMVEENMVCYIIASFIGFHKLQVYKIKHYSLNTALQPYCMGPYSYVRMAILINWGPTLIHTTSQFTYCCDCTMNIRDYNALLKVLYDNQEKFSPRDFLLKIALKGLQMNRVTYPYFISSHCQQGNIEGDLEREILSIILSKALNDWDIDVSFIPLDEFKGHQFSSGSENTSEDGSQKYIKLIKEKIKLYNTILSTKETGRDYKTWLEQDITIHRTDDDFFCP</sequence>
<evidence type="ECO:0008006" key="3">
    <source>
        <dbReference type="Google" id="ProtNLM"/>
    </source>
</evidence>
<proteinExistence type="predicted"/>
<keyword evidence="2" id="KW-1185">Reference proteome</keyword>
<dbReference type="eggNOG" id="KOG4318">
    <property type="taxonomic scope" value="Eukaryota"/>
</dbReference>
<accession>T1JGD4</accession>
<dbReference type="PANTHER" id="PTHR15924">
    <property type="entry name" value="CLE"/>
    <property type="match status" value="1"/>
</dbReference>
<evidence type="ECO:0000313" key="1">
    <source>
        <dbReference type="EnsemblMetazoa" id="SMAR012906-PA"/>
    </source>
</evidence>
<reference evidence="1" key="2">
    <citation type="submission" date="2015-02" db="UniProtKB">
        <authorList>
            <consortium name="EnsemblMetazoa"/>
        </authorList>
    </citation>
    <scope>IDENTIFICATION</scope>
</reference>
<evidence type="ECO:0000313" key="2">
    <source>
        <dbReference type="Proteomes" id="UP000014500"/>
    </source>
</evidence>
<dbReference type="PhylomeDB" id="T1JGD4"/>
<dbReference type="Pfam" id="PF10036">
    <property type="entry name" value="RLL"/>
    <property type="match status" value="1"/>
</dbReference>
<dbReference type="HOGENOM" id="CLU_603159_0_0_1"/>
<protein>
    <recommendedName>
        <fullName evidence="3">RNA transcription, translation and transport factor protein</fullName>
    </recommendedName>
</protein>
<dbReference type="InterPro" id="IPR019265">
    <property type="entry name" value="RTRAF"/>
</dbReference>
<name>T1JGD4_STRMM</name>